<protein>
    <submittedName>
        <fullName evidence="2">Uncharacterized protein</fullName>
    </submittedName>
</protein>
<dbReference type="EMBL" id="BARU01039430">
    <property type="protein sequence ID" value="GAH81013.1"/>
    <property type="molecule type" value="Genomic_DNA"/>
</dbReference>
<keyword evidence="1" id="KW-1133">Transmembrane helix</keyword>
<keyword evidence="1" id="KW-0812">Transmembrane</keyword>
<feature type="transmembrane region" description="Helical" evidence="1">
    <location>
        <begin position="51"/>
        <end position="72"/>
    </location>
</feature>
<gene>
    <name evidence="2" type="ORF">S03H2_61114</name>
</gene>
<keyword evidence="1" id="KW-0472">Membrane</keyword>
<sequence>MILLQVDILRMIADFIGVIFLYSKVVLTPIGEVMKLWIESVLNFIDTFIPMRYEIYIIIFIILVVSGVIINYHWPGEKKEVKEEEKKEMDVSAKKCKYCGKS</sequence>
<name>X1KG26_9ZZZZ</name>
<comment type="caution">
    <text evidence="2">The sequence shown here is derived from an EMBL/GenBank/DDBJ whole genome shotgun (WGS) entry which is preliminary data.</text>
</comment>
<proteinExistence type="predicted"/>
<organism evidence="2">
    <name type="scientific">marine sediment metagenome</name>
    <dbReference type="NCBI Taxonomy" id="412755"/>
    <lineage>
        <taxon>unclassified sequences</taxon>
        <taxon>metagenomes</taxon>
        <taxon>ecological metagenomes</taxon>
    </lineage>
</organism>
<feature type="non-terminal residue" evidence="2">
    <location>
        <position position="102"/>
    </location>
</feature>
<evidence type="ECO:0000256" key="1">
    <source>
        <dbReference type="SAM" id="Phobius"/>
    </source>
</evidence>
<evidence type="ECO:0000313" key="2">
    <source>
        <dbReference type="EMBL" id="GAH81013.1"/>
    </source>
</evidence>
<feature type="transmembrane region" description="Helical" evidence="1">
    <location>
        <begin position="12"/>
        <end position="31"/>
    </location>
</feature>
<dbReference type="AlphaFoldDB" id="X1KG26"/>
<reference evidence="2" key="1">
    <citation type="journal article" date="2014" name="Front. Microbiol.">
        <title>High frequency of phylogenetically diverse reductive dehalogenase-homologous genes in deep subseafloor sedimentary metagenomes.</title>
        <authorList>
            <person name="Kawai M."/>
            <person name="Futagami T."/>
            <person name="Toyoda A."/>
            <person name="Takaki Y."/>
            <person name="Nishi S."/>
            <person name="Hori S."/>
            <person name="Arai W."/>
            <person name="Tsubouchi T."/>
            <person name="Morono Y."/>
            <person name="Uchiyama I."/>
            <person name="Ito T."/>
            <person name="Fujiyama A."/>
            <person name="Inagaki F."/>
            <person name="Takami H."/>
        </authorList>
    </citation>
    <scope>NUCLEOTIDE SEQUENCE</scope>
    <source>
        <strain evidence="2">Expedition CK06-06</strain>
    </source>
</reference>
<accession>X1KG26</accession>